<sequence>MRRIGTVTLSDLKESVIDLPKQLSEQLSSVLQGLRHLIILLAPGGGMVQCRWIIEDTILHCEIRGLHHEIYWRAERQKSGQAGNTKDEADRYRVSSTLKGHSSSITVCVHSVTQTAPMQAGADGS</sequence>
<accession>A0A0V0TQF1</accession>
<protein>
    <submittedName>
        <fullName evidence="1">Uncharacterized protein</fullName>
    </submittedName>
</protein>
<name>A0A0V0TQF1_9BILA</name>
<proteinExistence type="predicted"/>
<reference evidence="1 2" key="1">
    <citation type="submission" date="2015-01" db="EMBL/GenBank/DDBJ databases">
        <title>Evolution of Trichinella species and genotypes.</title>
        <authorList>
            <person name="Korhonen P.K."/>
            <person name="Edoardo P."/>
            <person name="Giuseppe L.R."/>
            <person name="Gasser R.B."/>
        </authorList>
    </citation>
    <scope>NUCLEOTIDE SEQUENCE [LARGE SCALE GENOMIC DNA]</scope>
    <source>
        <strain evidence="1">ISS417</strain>
    </source>
</reference>
<evidence type="ECO:0000313" key="1">
    <source>
        <dbReference type="EMBL" id="KRX41215.1"/>
    </source>
</evidence>
<dbReference type="EMBL" id="JYDJ01000178">
    <property type="protein sequence ID" value="KRX41215.1"/>
    <property type="molecule type" value="Genomic_DNA"/>
</dbReference>
<dbReference type="AlphaFoldDB" id="A0A0V0TQF1"/>
<dbReference type="Proteomes" id="UP000055048">
    <property type="component" value="Unassembled WGS sequence"/>
</dbReference>
<gene>
    <name evidence="1" type="ORF">T05_1255</name>
</gene>
<keyword evidence="2" id="KW-1185">Reference proteome</keyword>
<evidence type="ECO:0000313" key="2">
    <source>
        <dbReference type="Proteomes" id="UP000055048"/>
    </source>
</evidence>
<organism evidence="1 2">
    <name type="scientific">Trichinella murrelli</name>
    <dbReference type="NCBI Taxonomy" id="144512"/>
    <lineage>
        <taxon>Eukaryota</taxon>
        <taxon>Metazoa</taxon>
        <taxon>Ecdysozoa</taxon>
        <taxon>Nematoda</taxon>
        <taxon>Enoplea</taxon>
        <taxon>Dorylaimia</taxon>
        <taxon>Trichinellida</taxon>
        <taxon>Trichinellidae</taxon>
        <taxon>Trichinella</taxon>
    </lineage>
</organism>
<comment type="caution">
    <text evidence="1">The sequence shown here is derived from an EMBL/GenBank/DDBJ whole genome shotgun (WGS) entry which is preliminary data.</text>
</comment>